<protein>
    <submittedName>
        <fullName evidence="3">MerR HTH family regulatory protein</fullName>
    </submittedName>
</protein>
<dbReference type="InterPro" id="IPR009061">
    <property type="entry name" value="DNA-bd_dom_put_sf"/>
</dbReference>
<dbReference type="GO" id="GO:0006355">
    <property type="term" value="P:regulation of DNA-templated transcription"/>
    <property type="evidence" value="ECO:0007669"/>
    <property type="project" value="InterPro"/>
</dbReference>
<dbReference type="GO" id="GO:0003677">
    <property type="term" value="F:DNA binding"/>
    <property type="evidence" value="ECO:0007669"/>
    <property type="project" value="InterPro"/>
</dbReference>
<feature type="domain" description="HTH merR-type" evidence="2">
    <location>
        <begin position="1"/>
        <end position="28"/>
    </location>
</feature>
<dbReference type="InterPro" id="IPR000551">
    <property type="entry name" value="MerR-type_HTH_dom"/>
</dbReference>
<feature type="region of interest" description="Disordered" evidence="1">
    <location>
        <begin position="56"/>
        <end position="75"/>
    </location>
</feature>
<dbReference type="EMBL" id="FRBK01000029">
    <property type="protein sequence ID" value="SHN28056.1"/>
    <property type="molecule type" value="Genomic_DNA"/>
</dbReference>
<reference evidence="4" key="1">
    <citation type="submission" date="2016-11" db="EMBL/GenBank/DDBJ databases">
        <authorList>
            <person name="Jaros S."/>
            <person name="Januszkiewicz K."/>
            <person name="Wedrychowicz H."/>
        </authorList>
    </citation>
    <scope>NUCLEOTIDE SEQUENCE [LARGE SCALE GENOMIC DNA]</scope>
    <source>
        <strain evidence="4">CGMCC 4.3555</strain>
    </source>
</reference>
<gene>
    <name evidence="3" type="ORF">SAMN05216268_12954</name>
</gene>
<dbReference type="SUPFAM" id="SSF46955">
    <property type="entry name" value="Putative DNA-binding domain"/>
    <property type="match status" value="1"/>
</dbReference>
<evidence type="ECO:0000313" key="4">
    <source>
        <dbReference type="Proteomes" id="UP000184388"/>
    </source>
</evidence>
<dbReference type="Proteomes" id="UP000184388">
    <property type="component" value="Unassembled WGS sequence"/>
</dbReference>
<accession>A0A9X8N8F0</accession>
<dbReference type="RefSeq" id="WP_420894825.1">
    <property type="nucleotide sequence ID" value="NZ_FRBK01000029.1"/>
</dbReference>
<evidence type="ECO:0000313" key="3">
    <source>
        <dbReference type="EMBL" id="SHN28056.1"/>
    </source>
</evidence>
<dbReference type="Gene3D" id="1.10.1660.10">
    <property type="match status" value="1"/>
</dbReference>
<dbReference type="PROSITE" id="PS50937">
    <property type="entry name" value="HTH_MERR_2"/>
    <property type="match status" value="1"/>
</dbReference>
<proteinExistence type="predicted"/>
<name>A0A9X8N8F0_9ACTN</name>
<evidence type="ECO:0000256" key="1">
    <source>
        <dbReference type="SAM" id="MobiDB-lite"/>
    </source>
</evidence>
<sequence length="75" mass="7948">MRLAELSQRSGVSTATIKYYLREGLLQPGAHPGGGPAVQEPLGSVRRIMRMPGAWSRSVAGPASTRQAGQSSIAW</sequence>
<organism evidence="3 4">
    <name type="scientific">Streptomyces yunnanensis</name>
    <dbReference type="NCBI Taxonomy" id="156453"/>
    <lineage>
        <taxon>Bacteria</taxon>
        <taxon>Bacillati</taxon>
        <taxon>Actinomycetota</taxon>
        <taxon>Actinomycetes</taxon>
        <taxon>Kitasatosporales</taxon>
        <taxon>Streptomycetaceae</taxon>
        <taxon>Streptomyces</taxon>
    </lineage>
</organism>
<evidence type="ECO:0000259" key="2">
    <source>
        <dbReference type="PROSITE" id="PS50937"/>
    </source>
</evidence>
<feature type="compositionally biased region" description="Polar residues" evidence="1">
    <location>
        <begin position="64"/>
        <end position="75"/>
    </location>
</feature>
<dbReference type="AlphaFoldDB" id="A0A9X8N8F0"/>
<dbReference type="Pfam" id="PF13411">
    <property type="entry name" value="MerR_1"/>
    <property type="match status" value="1"/>
</dbReference>
<comment type="caution">
    <text evidence="3">The sequence shown here is derived from an EMBL/GenBank/DDBJ whole genome shotgun (WGS) entry which is preliminary data.</text>
</comment>